<dbReference type="Gene3D" id="1.20.1280.50">
    <property type="match status" value="1"/>
</dbReference>
<dbReference type="SUPFAM" id="SSF81383">
    <property type="entry name" value="F-box domain"/>
    <property type="match status" value="1"/>
</dbReference>
<dbReference type="Proteomes" id="UP000272025">
    <property type="component" value="Unassembled WGS sequence"/>
</dbReference>
<evidence type="ECO:0000313" key="3">
    <source>
        <dbReference type="EMBL" id="ROT43636.1"/>
    </source>
</evidence>
<dbReference type="PROSITE" id="PS50181">
    <property type="entry name" value="FBOX"/>
    <property type="match status" value="1"/>
</dbReference>
<feature type="region of interest" description="Disordered" evidence="1">
    <location>
        <begin position="523"/>
        <end position="544"/>
    </location>
</feature>
<feature type="domain" description="F-box" evidence="2">
    <location>
        <begin position="7"/>
        <end position="53"/>
    </location>
</feature>
<dbReference type="AlphaFoldDB" id="A0A3N2QA84"/>
<gene>
    <name evidence="3" type="ORF">SODALDRAFT_327843</name>
</gene>
<sequence>MAPERSGEKLSGLPDELVLRILSFLEPHDFPNILLTSRKLRQIALDNNHWRSRVFDQSHFLESLERRRHMNSLVDDDVLDESLSNAPEFIPLSSEARKQQRLKDMANWDPTLPGESVLWYDEYIQRYAPSRTNWFQQPRIRDGDAEDLLEVLGLAVYEPPGEPDSMYAVSPLDDGSICLWDVKGRRHHRKGAMLAKSRPGILHIDGPGAAGRSRKIDTGVTESITVDSYNKRAFVAVQSHLMEVDLERLAVVSDQSFEWSIATLSSAHPDVPLTVGTTLGIHIFDHRARVNPTQNMIEQIFDPDPLPKYAALSQPHPLSILHLPRLGDPASLSDDIFVAGRFSNILHYDRRYIQPNVRSIQASYHSGARLSCLTSLPGLFSPLDSEVRRRGELSVEQVRASKAKAGQTLIAGGEYNSKGSLELYGLSPSDNQQQWAAGKGVSGEGRRHSSNFKNRYNAAESKILSIASHGTRVAFSDGSGYVRWFERDGFTEVHRHRIGHSEVITRPSIFSQMPGLDDLARKILPTGGQPGGGGGGRDRDRDRVNDNDLLFWTGEKLGMITFGEKPGFQADDFEEEEDVQMTEDETKMKMEERNYGERMRLALEREADSVRFVRGLGLGVHP</sequence>
<protein>
    <submittedName>
        <fullName evidence="3">F-box domain-containing protein</fullName>
    </submittedName>
</protein>
<dbReference type="STRING" id="1314773.A0A3N2QA84"/>
<dbReference type="OrthoDB" id="3219396at2759"/>
<dbReference type="RefSeq" id="XP_028471442.1">
    <property type="nucleotide sequence ID" value="XM_028610535.1"/>
</dbReference>
<evidence type="ECO:0000259" key="2">
    <source>
        <dbReference type="PROSITE" id="PS50181"/>
    </source>
</evidence>
<dbReference type="Pfam" id="PF12937">
    <property type="entry name" value="F-box-like"/>
    <property type="match status" value="1"/>
</dbReference>
<dbReference type="PANTHER" id="PTHR13252:SF9">
    <property type="entry name" value="F-BOX ONLY PROTEIN 28"/>
    <property type="match status" value="1"/>
</dbReference>
<name>A0A3N2QA84_SODAK</name>
<evidence type="ECO:0000256" key="1">
    <source>
        <dbReference type="SAM" id="MobiDB-lite"/>
    </source>
</evidence>
<accession>A0A3N2QA84</accession>
<dbReference type="GeneID" id="39579013"/>
<dbReference type="EMBL" id="ML119051">
    <property type="protein sequence ID" value="ROT43636.1"/>
    <property type="molecule type" value="Genomic_DNA"/>
</dbReference>
<proteinExistence type="predicted"/>
<dbReference type="InterPro" id="IPR001810">
    <property type="entry name" value="F-box_dom"/>
</dbReference>
<organism evidence="3 4">
    <name type="scientific">Sodiomyces alkalinus (strain CBS 110278 / VKM F-3762 / F11)</name>
    <name type="common">Alkaliphilic filamentous fungus</name>
    <dbReference type="NCBI Taxonomy" id="1314773"/>
    <lineage>
        <taxon>Eukaryota</taxon>
        <taxon>Fungi</taxon>
        <taxon>Dikarya</taxon>
        <taxon>Ascomycota</taxon>
        <taxon>Pezizomycotina</taxon>
        <taxon>Sordariomycetes</taxon>
        <taxon>Hypocreomycetidae</taxon>
        <taxon>Glomerellales</taxon>
        <taxon>Plectosphaerellaceae</taxon>
        <taxon>Sodiomyces</taxon>
    </lineage>
</organism>
<dbReference type="SMART" id="SM00256">
    <property type="entry name" value="FBOX"/>
    <property type="match status" value="1"/>
</dbReference>
<dbReference type="PANTHER" id="PTHR13252">
    <property type="entry name" value="F-BOX ONLY PROTEIN 28"/>
    <property type="match status" value="1"/>
</dbReference>
<keyword evidence="4" id="KW-1185">Reference proteome</keyword>
<dbReference type="InterPro" id="IPR039719">
    <property type="entry name" value="FBXO28"/>
</dbReference>
<dbReference type="GO" id="GO:0000209">
    <property type="term" value="P:protein polyubiquitination"/>
    <property type="evidence" value="ECO:0007669"/>
    <property type="project" value="TreeGrafter"/>
</dbReference>
<dbReference type="InterPro" id="IPR036047">
    <property type="entry name" value="F-box-like_dom_sf"/>
</dbReference>
<reference evidence="3 4" key="1">
    <citation type="journal article" date="2018" name="Mol. Ecol.">
        <title>The obligate alkalophilic soda-lake fungus Sodiomyces alkalinus has shifted to a protein diet.</title>
        <authorList>
            <person name="Grum-Grzhimaylo A.A."/>
            <person name="Falkoski D.L."/>
            <person name="van den Heuvel J."/>
            <person name="Valero-Jimenez C.A."/>
            <person name="Min B."/>
            <person name="Choi I.G."/>
            <person name="Lipzen A."/>
            <person name="Daum C.G."/>
            <person name="Aanen D.K."/>
            <person name="Tsang A."/>
            <person name="Henrissat B."/>
            <person name="Bilanenko E.N."/>
            <person name="de Vries R.P."/>
            <person name="van Kan J.A.L."/>
            <person name="Grigoriev I.V."/>
            <person name="Debets A.J.M."/>
        </authorList>
    </citation>
    <scope>NUCLEOTIDE SEQUENCE [LARGE SCALE GENOMIC DNA]</scope>
    <source>
        <strain evidence="3 4">F11</strain>
    </source>
</reference>
<evidence type="ECO:0000313" key="4">
    <source>
        <dbReference type="Proteomes" id="UP000272025"/>
    </source>
</evidence>